<organism evidence="1 2">
    <name type="scientific">Candidozyma auris</name>
    <name type="common">Yeast</name>
    <name type="synonym">Candida auris</name>
    <dbReference type="NCBI Taxonomy" id="498019"/>
    <lineage>
        <taxon>Eukaryota</taxon>
        <taxon>Fungi</taxon>
        <taxon>Dikarya</taxon>
        <taxon>Ascomycota</taxon>
        <taxon>Saccharomycotina</taxon>
        <taxon>Pichiomycetes</taxon>
        <taxon>Metschnikowiaceae</taxon>
        <taxon>Candidozyma</taxon>
    </lineage>
</organism>
<sequence>MMIRALRMKGLFFCSYGVAGELSWRQPQFAAKVERDTGGYQHSKEERNQ</sequence>
<protein>
    <submittedName>
        <fullName evidence="1">Uncharacterized protein</fullName>
    </submittedName>
</protein>
<proteinExistence type="predicted"/>
<reference evidence="2" key="1">
    <citation type="journal article" date="2015" name="BMC Genomics">
        <title>Draft genome of a commonly misdiagnosed multidrug resistant pathogen Candida auris.</title>
        <authorList>
            <person name="Chatterjee S."/>
            <person name="Alampalli S.V."/>
            <person name="Nageshan R.K."/>
            <person name="Chettiar S.T."/>
            <person name="Joshi S."/>
            <person name="Tatu U.S."/>
        </authorList>
    </citation>
    <scope>NUCLEOTIDE SEQUENCE [LARGE SCALE GENOMIC DNA]</scope>
    <source>
        <strain evidence="2">6684</strain>
    </source>
</reference>
<comment type="caution">
    <text evidence="1">The sequence shown here is derived from an EMBL/GenBank/DDBJ whole genome shotgun (WGS) entry which is preliminary data.</text>
</comment>
<evidence type="ECO:0000313" key="1">
    <source>
        <dbReference type="EMBL" id="KND97286.1"/>
    </source>
</evidence>
<name>A0A0L0NT00_CANAR</name>
<dbReference type="Proteomes" id="UP000037122">
    <property type="component" value="Unassembled WGS sequence"/>
</dbReference>
<accession>A0A0L0NT00</accession>
<gene>
    <name evidence="1" type="ORF">QG37_06272</name>
</gene>
<dbReference type="AlphaFoldDB" id="A0A0L0NT00"/>
<evidence type="ECO:0000313" key="2">
    <source>
        <dbReference type="Proteomes" id="UP000037122"/>
    </source>
</evidence>
<dbReference type="EMBL" id="LGST01000042">
    <property type="protein sequence ID" value="KND97286.1"/>
    <property type="molecule type" value="Genomic_DNA"/>
</dbReference>
<dbReference type="VEuPathDB" id="FungiDB:QG37_06272"/>